<dbReference type="AlphaFoldDB" id="A0A2R4XN25"/>
<sequence>MKETASEKLHGKGEIVPADSCFRLVTRVLQLSDSIMPSFHGGCERGKQNILPAAPPMVAIMTMPPEPRKPAGHGKC</sequence>
<dbReference type="EMBL" id="CP028901">
    <property type="protein sequence ID" value="AWB35109.1"/>
    <property type="molecule type" value="Genomic_DNA"/>
</dbReference>
<proteinExistence type="predicted"/>
<organism evidence="1 2">
    <name type="scientific">Orrella marina</name>
    <dbReference type="NCBI Taxonomy" id="2163011"/>
    <lineage>
        <taxon>Bacteria</taxon>
        <taxon>Pseudomonadati</taxon>
        <taxon>Pseudomonadota</taxon>
        <taxon>Betaproteobacteria</taxon>
        <taxon>Burkholderiales</taxon>
        <taxon>Alcaligenaceae</taxon>
        <taxon>Orrella</taxon>
    </lineage>
</organism>
<protein>
    <submittedName>
        <fullName evidence="1">Uncharacterized protein</fullName>
    </submittedName>
</protein>
<evidence type="ECO:0000313" key="1">
    <source>
        <dbReference type="EMBL" id="AWB35109.1"/>
    </source>
</evidence>
<dbReference type="Proteomes" id="UP000244571">
    <property type="component" value="Chromosome"/>
</dbReference>
<dbReference type="KEGG" id="boz:DBV39_16765"/>
<reference evidence="1 2" key="1">
    <citation type="submission" date="2018-04" db="EMBL/GenBank/DDBJ databases">
        <title>Bordetella sp. HZ20 isolated from seawater.</title>
        <authorList>
            <person name="Sun C."/>
        </authorList>
    </citation>
    <scope>NUCLEOTIDE SEQUENCE [LARGE SCALE GENOMIC DNA]</scope>
    <source>
        <strain evidence="1 2">HZ20</strain>
    </source>
</reference>
<gene>
    <name evidence="1" type="ORF">DBV39_16765</name>
</gene>
<accession>A0A2R4XN25</accession>
<evidence type="ECO:0000313" key="2">
    <source>
        <dbReference type="Proteomes" id="UP000244571"/>
    </source>
</evidence>
<keyword evidence="2" id="KW-1185">Reference proteome</keyword>
<name>A0A2R4XN25_9BURK</name>